<gene>
    <name evidence="2" type="ORF">BDQ12DRAFT_726928</name>
</gene>
<protein>
    <recommendedName>
        <fullName evidence="1">F-box domain-containing protein</fullName>
    </recommendedName>
</protein>
<proteinExistence type="predicted"/>
<dbReference type="Proteomes" id="UP000308652">
    <property type="component" value="Unassembled WGS sequence"/>
</dbReference>
<evidence type="ECO:0000313" key="3">
    <source>
        <dbReference type="Proteomes" id="UP000308652"/>
    </source>
</evidence>
<feature type="domain" description="F-box" evidence="1">
    <location>
        <begin position="92"/>
        <end position="153"/>
    </location>
</feature>
<accession>A0A5C3LMI5</accession>
<dbReference type="EMBL" id="ML213632">
    <property type="protein sequence ID" value="TFK34384.1"/>
    <property type="molecule type" value="Genomic_DNA"/>
</dbReference>
<dbReference type="AlphaFoldDB" id="A0A5C3LMI5"/>
<reference evidence="2 3" key="1">
    <citation type="journal article" date="2019" name="Nat. Ecol. Evol.">
        <title>Megaphylogeny resolves global patterns of mushroom evolution.</title>
        <authorList>
            <person name="Varga T."/>
            <person name="Krizsan K."/>
            <person name="Foldi C."/>
            <person name="Dima B."/>
            <person name="Sanchez-Garcia M."/>
            <person name="Sanchez-Ramirez S."/>
            <person name="Szollosi G.J."/>
            <person name="Szarkandi J.G."/>
            <person name="Papp V."/>
            <person name="Albert L."/>
            <person name="Andreopoulos W."/>
            <person name="Angelini C."/>
            <person name="Antonin V."/>
            <person name="Barry K.W."/>
            <person name="Bougher N.L."/>
            <person name="Buchanan P."/>
            <person name="Buyck B."/>
            <person name="Bense V."/>
            <person name="Catcheside P."/>
            <person name="Chovatia M."/>
            <person name="Cooper J."/>
            <person name="Damon W."/>
            <person name="Desjardin D."/>
            <person name="Finy P."/>
            <person name="Geml J."/>
            <person name="Haridas S."/>
            <person name="Hughes K."/>
            <person name="Justo A."/>
            <person name="Karasinski D."/>
            <person name="Kautmanova I."/>
            <person name="Kiss B."/>
            <person name="Kocsube S."/>
            <person name="Kotiranta H."/>
            <person name="LaButti K.M."/>
            <person name="Lechner B.E."/>
            <person name="Liimatainen K."/>
            <person name="Lipzen A."/>
            <person name="Lukacs Z."/>
            <person name="Mihaltcheva S."/>
            <person name="Morgado L.N."/>
            <person name="Niskanen T."/>
            <person name="Noordeloos M.E."/>
            <person name="Ohm R.A."/>
            <person name="Ortiz-Santana B."/>
            <person name="Ovrebo C."/>
            <person name="Racz N."/>
            <person name="Riley R."/>
            <person name="Savchenko A."/>
            <person name="Shiryaev A."/>
            <person name="Soop K."/>
            <person name="Spirin V."/>
            <person name="Szebenyi C."/>
            <person name="Tomsovsky M."/>
            <person name="Tulloss R.E."/>
            <person name="Uehling J."/>
            <person name="Grigoriev I.V."/>
            <person name="Vagvolgyi C."/>
            <person name="Papp T."/>
            <person name="Martin F.M."/>
            <person name="Miettinen O."/>
            <person name="Hibbett D.S."/>
            <person name="Nagy L.G."/>
        </authorList>
    </citation>
    <scope>NUCLEOTIDE SEQUENCE [LARGE SCALE GENOMIC DNA]</scope>
    <source>
        <strain evidence="2 3">CBS 166.37</strain>
    </source>
</reference>
<evidence type="ECO:0000313" key="2">
    <source>
        <dbReference type="EMBL" id="TFK34384.1"/>
    </source>
</evidence>
<dbReference type="Gene3D" id="3.80.10.10">
    <property type="entry name" value="Ribonuclease Inhibitor"/>
    <property type="match status" value="1"/>
</dbReference>
<keyword evidence="3" id="KW-1185">Reference proteome</keyword>
<dbReference type="SUPFAM" id="SSF52047">
    <property type="entry name" value="RNI-like"/>
    <property type="match status" value="1"/>
</dbReference>
<dbReference type="InterPro" id="IPR001810">
    <property type="entry name" value="F-box_dom"/>
</dbReference>
<dbReference type="STRING" id="68775.A0A5C3LMI5"/>
<organism evidence="2 3">
    <name type="scientific">Crucibulum laeve</name>
    <dbReference type="NCBI Taxonomy" id="68775"/>
    <lineage>
        <taxon>Eukaryota</taxon>
        <taxon>Fungi</taxon>
        <taxon>Dikarya</taxon>
        <taxon>Basidiomycota</taxon>
        <taxon>Agaricomycotina</taxon>
        <taxon>Agaricomycetes</taxon>
        <taxon>Agaricomycetidae</taxon>
        <taxon>Agaricales</taxon>
        <taxon>Agaricineae</taxon>
        <taxon>Nidulariaceae</taxon>
        <taxon>Crucibulum</taxon>
    </lineage>
</organism>
<dbReference type="InterPro" id="IPR032675">
    <property type="entry name" value="LRR_dom_sf"/>
</dbReference>
<dbReference type="OrthoDB" id="3365698at2759"/>
<sequence>MNDSISLNQPLTELLQDTYRYLNAPTTLVHLLTTNAPPSPAQASLVEQVLISLDRAIKALDAEILHLEMKRAELTSQRIVHQRIMSPLRMVPPEVMVEIFYRALPFPEFAKNKKARHLIHKRTLSTLLNLSLVSRHWCEIVHGTPQLWDSVSLDLNDSPNCLIAVQKALTWAGRSETPPLTVTLTGLGASTTPYIKEFIDGSNLSRWADVHLRISRIKDSPFHSRRKWDSLHSLSISVDGDRSVALNSSLFLDDAPNLRKLRVVESWPISKSIEAPWSQLTTLHLYNKSTPSAALSILEKCSNIEELELDLTHGPDSSLPSPLTAILLPCLKRLSLAPNASFLISHIRAHRVSEITLRGSHRTDIVIMIESFIERSMCYIGKLAFMETSFDDEEMFSIIRLFHGLKELLIHSSKLTGVLFQRLPSSAVDEIESLDLEVSPEFNRLFLAQYLDLRQWQSQLKYSGYTRVKRLSLKYISNPSFDLLIPARLLDSLHKRGMEIHVDPY</sequence>
<name>A0A5C3LMI5_9AGAR</name>
<evidence type="ECO:0000259" key="1">
    <source>
        <dbReference type="Pfam" id="PF12937"/>
    </source>
</evidence>
<dbReference type="Pfam" id="PF12937">
    <property type="entry name" value="F-box-like"/>
    <property type="match status" value="1"/>
</dbReference>